<dbReference type="SUPFAM" id="SSF47862">
    <property type="entry name" value="Saposin"/>
    <property type="match status" value="7"/>
</dbReference>
<keyword evidence="2" id="KW-0767">Surface film</keyword>
<comment type="subcellular location">
    <subcellularLocation>
        <location evidence="1">Secreted</location>
        <location evidence="1">Extracellular space</location>
        <location evidence="1">Surface film</location>
    </subcellularLocation>
</comment>
<feature type="domain" description="Saposin A-type" evidence="13">
    <location>
        <begin position="265"/>
        <end position="305"/>
    </location>
</feature>
<dbReference type="PRINTS" id="PR01797">
    <property type="entry name" value="SAPOSIN"/>
</dbReference>
<gene>
    <name evidence="14" type="ORF">RN001_004978</name>
</gene>
<keyword evidence="8" id="KW-0325">Glycoprotein</keyword>
<dbReference type="InterPro" id="IPR051428">
    <property type="entry name" value="Sphingo_Act-Surfact_Prot"/>
</dbReference>
<keyword evidence="6" id="KW-0677">Repeat</keyword>
<dbReference type="PANTHER" id="PTHR11480:SF3">
    <property type="entry name" value="BCDNA.GH08312"/>
    <property type="match status" value="1"/>
</dbReference>
<sequence length="1178" mass="134297">MTTELKTLRFKRGIFKQQLTNFEKYLQSLNKECLITEDFTNLKKRLEKVELIFDPFEQFQNDIELLTFENEDEYTRECNERESFENSFYLLTIDLYRVPQECKNYLLNSGYNTVHWSLKFDNLSTEEFDTYWKACRQFRMAEIKTMDSTASILDKWPFYKTPSGFRLIDMDFDALYTTGDGLLSKCNNKREQFLTSENNVKDKSIKGVLDYIQKHEVDEIRLVSISFKMYWISGILCLVTIIAVGLSREVDVATKEPRIQIQKAHLLGSKECTFGPSYWCQNLTNAANCRATKHCIQTVWLHQKLPPDQSSICETCLEMVKEARDQLLSNETEEEIKEVFEGSCNLIPVKIVAKECCKLVDEFAPELIDTLASQMNPQIVCSVAGLCNNERVRDLLDQESKSVSTISKPEKTVVSDCEGCFAVMDLIENKYRKASRNEVLQSFLQVCGRTGSFSDACSNIIVTYFNEIYKHLNENLNSQDFCFMSGECSELFHSHVNVEITHFSKIGILPVGKDNLPCDLCKQLVKHLQNVLIANTTEEEFHKVLLGVCKQTKSFKDECISLVDQYYPMIYNFIVSELNATVLCSLADLCPGPGITHTNVPLTPLLPVETVQNYHASQSLGGISPELIQLPIERIMPPALTMLGNTELCTFCQYFLHYVQQAITDPVTEERVKEVVDKACDMLPSSIRSTCENFVKDYGPAFIAIFAQEIDPSIVCPKLSLCPSNDLFKIQNVEVFMQHNKGDKPNCPLCLFAITSLEELINDKKTEDSIKRGLQSLCSHFKGNLAVECSDFVNTYTDEIVKLIIKEFTPQQVCVTLKLCEDTDNEKVPKLPFGGEIETNVIFDETIDGKVVTDVQAVNEDICFICEFLMSELQNTLKNNATEEEIKELLNKICNDFSSKYIKTHCFDFINKYEDVVIQLIINSLSPGDVCKAIKLCKVAEQALEVNDLLIDNVEPESVTEVSVSSPQCMFCKLVMKQIEKILAGKINEDDVIKAVETVCEWFPSKKQSCDKFIEEYGKEIIEFLKFASDPSEFCSIIGLCSTHKFQLEIRKCAVCEVAVDIMAKILQNPNVDKAIEHVLEKTCRAFPPKNQEICRTMIEMYGEKIFQMLSSNLKPVTICQEIKLCAAKTYRPNEQMMLGKQKCTRGPGYWCLSEQTAVECHAIDHCKKKVWKQQNSP</sequence>
<feature type="domain" description="Saposin B-type" evidence="12">
    <location>
        <begin position="645"/>
        <end position="726"/>
    </location>
</feature>
<evidence type="ECO:0000256" key="1">
    <source>
        <dbReference type="ARBA" id="ARBA00004364"/>
    </source>
</evidence>
<dbReference type="GO" id="GO:0005764">
    <property type="term" value="C:lysosome"/>
    <property type="evidence" value="ECO:0007669"/>
    <property type="project" value="InterPro"/>
</dbReference>
<dbReference type="PROSITE" id="PS51110">
    <property type="entry name" value="SAP_A"/>
    <property type="match status" value="2"/>
</dbReference>
<evidence type="ECO:0000256" key="10">
    <source>
        <dbReference type="ARBA" id="ARBA00041094"/>
    </source>
</evidence>
<evidence type="ECO:0000256" key="7">
    <source>
        <dbReference type="ARBA" id="ARBA00023157"/>
    </source>
</evidence>
<dbReference type="FunFam" id="1.10.225.10:FF:000002">
    <property type="entry name" value="prosaposin isoform X2"/>
    <property type="match status" value="2"/>
</dbReference>
<name>A0AAN7PZ71_9COLE</name>
<evidence type="ECO:0000256" key="5">
    <source>
        <dbReference type="ARBA" id="ARBA00022729"/>
    </source>
</evidence>
<feature type="domain" description="Saposin B-type" evidence="12">
    <location>
        <begin position="743"/>
        <end position="824"/>
    </location>
</feature>
<comment type="caution">
    <text evidence="14">The sequence shown here is derived from an EMBL/GenBank/DDBJ whole genome shotgun (WGS) entry which is preliminary data.</text>
</comment>
<dbReference type="GO" id="GO:0016020">
    <property type="term" value="C:membrane"/>
    <property type="evidence" value="ECO:0007669"/>
    <property type="project" value="GOC"/>
</dbReference>
<dbReference type="Pfam" id="PF02199">
    <property type="entry name" value="SapA"/>
    <property type="match status" value="2"/>
</dbReference>
<evidence type="ECO:0000313" key="14">
    <source>
        <dbReference type="EMBL" id="KAK4881659.1"/>
    </source>
</evidence>
<evidence type="ECO:0000256" key="8">
    <source>
        <dbReference type="ARBA" id="ARBA00023180"/>
    </source>
</evidence>
<feature type="domain" description="Saposin A-type" evidence="13">
    <location>
        <begin position="1137"/>
        <end position="1177"/>
    </location>
</feature>
<feature type="domain" description="Saposin B-type" evidence="12">
    <location>
        <begin position="965"/>
        <end position="1045"/>
    </location>
</feature>
<keyword evidence="3" id="KW-0964">Secreted</keyword>
<dbReference type="Pfam" id="PF03489">
    <property type="entry name" value="SapB_2"/>
    <property type="match status" value="7"/>
</dbReference>
<dbReference type="InterPro" id="IPR007856">
    <property type="entry name" value="SapB_1"/>
</dbReference>
<dbReference type="InterPro" id="IPR008138">
    <property type="entry name" value="SapB_2"/>
</dbReference>
<dbReference type="GO" id="GO:0007585">
    <property type="term" value="P:respiratory gaseous exchange by respiratory system"/>
    <property type="evidence" value="ECO:0007669"/>
    <property type="project" value="UniProtKB-KW"/>
</dbReference>
<dbReference type="Gene3D" id="1.10.225.10">
    <property type="entry name" value="Saposin-like"/>
    <property type="match status" value="8"/>
</dbReference>
<keyword evidence="7" id="KW-1015">Disulfide bond</keyword>
<feature type="domain" description="Saposin B-type" evidence="12">
    <location>
        <begin position="514"/>
        <end position="594"/>
    </location>
</feature>
<evidence type="ECO:0000313" key="15">
    <source>
        <dbReference type="Proteomes" id="UP001353858"/>
    </source>
</evidence>
<dbReference type="EMBL" id="JARPUR010000002">
    <property type="protein sequence ID" value="KAK4881659.1"/>
    <property type="molecule type" value="Genomic_DNA"/>
</dbReference>
<feature type="domain" description="Saposin B-type" evidence="12">
    <location>
        <begin position="413"/>
        <end position="492"/>
    </location>
</feature>
<feature type="domain" description="Saposin B-type" evidence="12">
    <location>
        <begin position="859"/>
        <end position="941"/>
    </location>
</feature>
<proteinExistence type="predicted"/>
<dbReference type="Proteomes" id="UP001353858">
    <property type="component" value="Unassembled WGS sequence"/>
</dbReference>
<dbReference type="Pfam" id="PF05184">
    <property type="entry name" value="SapB_1"/>
    <property type="match status" value="6"/>
</dbReference>
<reference evidence="15" key="1">
    <citation type="submission" date="2023-01" db="EMBL/GenBank/DDBJ databases">
        <title>Key to firefly adult light organ development and bioluminescence: homeobox transcription factors regulate luciferase expression and transportation to peroxisome.</title>
        <authorList>
            <person name="Fu X."/>
        </authorList>
    </citation>
    <scope>NUCLEOTIDE SEQUENCE [LARGE SCALE GENOMIC DNA]</scope>
</reference>
<dbReference type="AlphaFoldDB" id="A0AAN7PZ71"/>
<feature type="domain" description="Saposin B-type" evidence="12">
    <location>
        <begin position="1049"/>
        <end position="1130"/>
    </location>
</feature>
<evidence type="ECO:0000256" key="3">
    <source>
        <dbReference type="ARBA" id="ARBA00022525"/>
    </source>
</evidence>
<feature type="domain" description="Saposin B-type" evidence="12">
    <location>
        <begin position="309"/>
        <end position="391"/>
    </location>
</feature>
<evidence type="ECO:0000256" key="4">
    <source>
        <dbReference type="ARBA" id="ARBA00022713"/>
    </source>
</evidence>
<keyword evidence="15" id="KW-1185">Reference proteome</keyword>
<accession>A0AAN7PZ71</accession>
<dbReference type="InterPro" id="IPR003119">
    <property type="entry name" value="SAP_A"/>
</dbReference>
<dbReference type="InterPro" id="IPR008373">
    <property type="entry name" value="Saposin"/>
</dbReference>
<keyword evidence="4" id="KW-0305">Gaseous exchange</keyword>
<dbReference type="InterPro" id="IPR011001">
    <property type="entry name" value="Saposin-like"/>
</dbReference>
<dbReference type="GO" id="GO:0006665">
    <property type="term" value="P:sphingolipid metabolic process"/>
    <property type="evidence" value="ECO:0007669"/>
    <property type="project" value="InterPro"/>
</dbReference>
<dbReference type="SMART" id="SM00162">
    <property type="entry name" value="SAPA"/>
    <property type="match status" value="2"/>
</dbReference>
<evidence type="ECO:0000259" key="12">
    <source>
        <dbReference type="PROSITE" id="PS50015"/>
    </source>
</evidence>
<organism evidence="14 15">
    <name type="scientific">Aquatica leii</name>
    <dbReference type="NCBI Taxonomy" id="1421715"/>
    <lineage>
        <taxon>Eukaryota</taxon>
        <taxon>Metazoa</taxon>
        <taxon>Ecdysozoa</taxon>
        <taxon>Arthropoda</taxon>
        <taxon>Hexapoda</taxon>
        <taxon>Insecta</taxon>
        <taxon>Pterygota</taxon>
        <taxon>Neoptera</taxon>
        <taxon>Endopterygota</taxon>
        <taxon>Coleoptera</taxon>
        <taxon>Polyphaga</taxon>
        <taxon>Elateriformia</taxon>
        <taxon>Elateroidea</taxon>
        <taxon>Lampyridae</taxon>
        <taxon>Luciolinae</taxon>
        <taxon>Aquatica</taxon>
    </lineage>
</organism>
<evidence type="ECO:0000259" key="13">
    <source>
        <dbReference type="PROSITE" id="PS51110"/>
    </source>
</evidence>
<dbReference type="GO" id="GO:0005576">
    <property type="term" value="C:extracellular region"/>
    <property type="evidence" value="ECO:0007669"/>
    <property type="project" value="UniProtKB-SubCell"/>
</dbReference>
<dbReference type="InterPro" id="IPR008139">
    <property type="entry name" value="SaposinB_dom"/>
</dbReference>
<evidence type="ECO:0000256" key="9">
    <source>
        <dbReference type="ARBA" id="ARBA00037221"/>
    </source>
</evidence>
<dbReference type="SMART" id="SM00741">
    <property type="entry name" value="SapB"/>
    <property type="match status" value="8"/>
</dbReference>
<evidence type="ECO:0000256" key="11">
    <source>
        <dbReference type="ARBA" id="ARBA00041785"/>
    </source>
</evidence>
<dbReference type="PANTHER" id="PTHR11480">
    <property type="entry name" value="SAPOSIN-RELATED"/>
    <property type="match status" value="1"/>
</dbReference>
<comment type="function">
    <text evidence="9">Pulmonary surfactant-associated proteins promote alveolar stability by lowering the surface tension at the air-liquid interface in the peripheral air spaces. SP-B increases the collapse pressure of palmitic acid to nearly 70 millinewtons per meter.</text>
</comment>
<dbReference type="PROSITE" id="PS50015">
    <property type="entry name" value="SAP_B"/>
    <property type="match status" value="8"/>
</dbReference>
<keyword evidence="5" id="KW-0732">Signal</keyword>
<protein>
    <recommendedName>
        <fullName evidence="10">Pulmonary surfactant-associated protein B</fullName>
    </recommendedName>
    <alternativeName>
        <fullName evidence="11">Pulmonary surfactant-associated proteolipid SPL(Phe)</fullName>
    </alternativeName>
</protein>
<evidence type="ECO:0000256" key="6">
    <source>
        <dbReference type="ARBA" id="ARBA00022737"/>
    </source>
</evidence>
<evidence type="ECO:0000256" key="2">
    <source>
        <dbReference type="ARBA" id="ARBA00022439"/>
    </source>
</evidence>
<dbReference type="FunFam" id="1.10.225.10:FF:000008">
    <property type="entry name" value="Pulmonary surfactant-associated protein B"/>
    <property type="match status" value="1"/>
</dbReference>